<dbReference type="EMBL" id="BGZK01000967">
    <property type="protein sequence ID" value="GBP66777.1"/>
    <property type="molecule type" value="Genomic_DNA"/>
</dbReference>
<name>A0A4C1XX23_EUMVA</name>
<dbReference type="Proteomes" id="UP000299102">
    <property type="component" value="Unassembled WGS sequence"/>
</dbReference>
<evidence type="ECO:0000313" key="2">
    <source>
        <dbReference type="EMBL" id="GBP66777.1"/>
    </source>
</evidence>
<gene>
    <name evidence="2" type="ORF">EVAR_48184_1</name>
</gene>
<keyword evidence="3" id="KW-1185">Reference proteome</keyword>
<feature type="region of interest" description="Disordered" evidence="1">
    <location>
        <begin position="1"/>
        <end position="29"/>
    </location>
</feature>
<evidence type="ECO:0000313" key="3">
    <source>
        <dbReference type="Proteomes" id="UP000299102"/>
    </source>
</evidence>
<feature type="compositionally biased region" description="Basic and acidic residues" evidence="1">
    <location>
        <begin position="1"/>
        <end position="11"/>
    </location>
</feature>
<feature type="compositionally biased region" description="Basic residues" evidence="1">
    <location>
        <begin position="12"/>
        <end position="21"/>
    </location>
</feature>
<protein>
    <submittedName>
        <fullName evidence="2">Uncharacterized protein</fullName>
    </submittedName>
</protein>
<evidence type="ECO:0000256" key="1">
    <source>
        <dbReference type="SAM" id="MobiDB-lite"/>
    </source>
</evidence>
<organism evidence="2 3">
    <name type="scientific">Eumeta variegata</name>
    <name type="common">Bagworm moth</name>
    <name type="synonym">Eumeta japonica</name>
    <dbReference type="NCBI Taxonomy" id="151549"/>
    <lineage>
        <taxon>Eukaryota</taxon>
        <taxon>Metazoa</taxon>
        <taxon>Ecdysozoa</taxon>
        <taxon>Arthropoda</taxon>
        <taxon>Hexapoda</taxon>
        <taxon>Insecta</taxon>
        <taxon>Pterygota</taxon>
        <taxon>Neoptera</taxon>
        <taxon>Endopterygota</taxon>
        <taxon>Lepidoptera</taxon>
        <taxon>Glossata</taxon>
        <taxon>Ditrysia</taxon>
        <taxon>Tineoidea</taxon>
        <taxon>Psychidae</taxon>
        <taxon>Oiketicinae</taxon>
        <taxon>Eumeta</taxon>
    </lineage>
</organism>
<dbReference type="AlphaFoldDB" id="A0A4C1XX23"/>
<reference evidence="2 3" key="1">
    <citation type="journal article" date="2019" name="Commun. Biol.">
        <title>The bagworm genome reveals a unique fibroin gene that provides high tensile strength.</title>
        <authorList>
            <person name="Kono N."/>
            <person name="Nakamura H."/>
            <person name="Ohtoshi R."/>
            <person name="Tomita M."/>
            <person name="Numata K."/>
            <person name="Arakawa K."/>
        </authorList>
    </citation>
    <scope>NUCLEOTIDE SEQUENCE [LARGE SCALE GENOMIC DNA]</scope>
</reference>
<accession>A0A4C1XX23</accession>
<sequence length="97" mass="11248">MHIHPFRDPHSVPKHKRKHNARSTGALATHLRAGGRGALLCTRRERITQRPRRTTTVLCFEDFAKKLEFIYIPEIVMLLKFNLQRTEYVGIVGELVT</sequence>
<proteinExistence type="predicted"/>
<comment type="caution">
    <text evidence="2">The sequence shown here is derived from an EMBL/GenBank/DDBJ whole genome shotgun (WGS) entry which is preliminary data.</text>
</comment>